<organism evidence="8 9">
    <name type="scientific">Photobacterium atrarenae</name>
    <dbReference type="NCBI Taxonomy" id="865757"/>
    <lineage>
        <taxon>Bacteria</taxon>
        <taxon>Pseudomonadati</taxon>
        <taxon>Pseudomonadota</taxon>
        <taxon>Gammaproteobacteria</taxon>
        <taxon>Vibrionales</taxon>
        <taxon>Vibrionaceae</taxon>
        <taxon>Photobacterium</taxon>
    </lineage>
</organism>
<keyword evidence="3 6" id="KW-0812">Transmembrane</keyword>
<evidence type="ECO:0000256" key="2">
    <source>
        <dbReference type="ARBA" id="ARBA00022475"/>
    </source>
</evidence>
<dbReference type="Pfam" id="PF07690">
    <property type="entry name" value="MFS_1"/>
    <property type="match status" value="1"/>
</dbReference>
<evidence type="ECO:0000256" key="3">
    <source>
        <dbReference type="ARBA" id="ARBA00022692"/>
    </source>
</evidence>
<evidence type="ECO:0000256" key="6">
    <source>
        <dbReference type="SAM" id="Phobius"/>
    </source>
</evidence>
<name>A0ABY5GP94_9GAMM</name>
<dbReference type="PANTHER" id="PTHR43124:SF3">
    <property type="entry name" value="CHLORAMPHENICOL EFFLUX PUMP RV0191"/>
    <property type="match status" value="1"/>
</dbReference>
<evidence type="ECO:0000256" key="1">
    <source>
        <dbReference type="ARBA" id="ARBA00004651"/>
    </source>
</evidence>
<feature type="transmembrane region" description="Helical" evidence="6">
    <location>
        <begin position="234"/>
        <end position="255"/>
    </location>
</feature>
<feature type="transmembrane region" description="Helical" evidence="6">
    <location>
        <begin position="154"/>
        <end position="175"/>
    </location>
</feature>
<evidence type="ECO:0000313" key="8">
    <source>
        <dbReference type="EMBL" id="UTV30899.1"/>
    </source>
</evidence>
<reference evidence="8" key="1">
    <citation type="submission" date="2022-07" db="EMBL/GenBank/DDBJ databases">
        <title>Genome sequencing of Photobacterium atrarenae GJH2-4.</title>
        <authorList>
            <person name="Park S.-J."/>
        </authorList>
    </citation>
    <scope>NUCLEOTIDE SEQUENCE</scope>
    <source>
        <strain evidence="8">GJH2-4</strain>
    </source>
</reference>
<dbReference type="SUPFAM" id="SSF103473">
    <property type="entry name" value="MFS general substrate transporter"/>
    <property type="match status" value="1"/>
</dbReference>
<evidence type="ECO:0000256" key="5">
    <source>
        <dbReference type="ARBA" id="ARBA00023136"/>
    </source>
</evidence>
<dbReference type="PRINTS" id="PR01035">
    <property type="entry name" value="TCRTETA"/>
</dbReference>
<comment type="subcellular location">
    <subcellularLocation>
        <location evidence="1">Cell membrane</location>
        <topology evidence="1">Multi-pass membrane protein</topology>
    </subcellularLocation>
</comment>
<proteinExistence type="predicted"/>
<dbReference type="Gene3D" id="1.20.1250.20">
    <property type="entry name" value="MFS general substrate transporter like domains"/>
    <property type="match status" value="1"/>
</dbReference>
<gene>
    <name evidence="8" type="ORF">NNL38_16865</name>
</gene>
<feature type="transmembrane region" description="Helical" evidence="6">
    <location>
        <begin position="127"/>
        <end position="148"/>
    </location>
</feature>
<feature type="transmembrane region" description="Helical" evidence="6">
    <location>
        <begin position="324"/>
        <end position="342"/>
    </location>
</feature>
<dbReference type="Proteomes" id="UP001057998">
    <property type="component" value="Chromosome 2"/>
</dbReference>
<sequence>MFTSTLLFLIAFLVGADELLLGPILAPIGLDLGVKPERVTFFITAYSLAIALAAPYFGRLSDRIGRMKLIVPACVLFGLASIATGLVDDFEWALVTRVVTGLASAGMLPIAFALAGDQPGKHAMKQIVLVQAGLTLGMIASPGIGALLTEWYSWRVAFIVLGAAALLVALALVFTAKAHFATRLVSRGSGSSFNPLLIPGAAGALMAMGFGLGGGIGVFNLIGQRLRDGAGLEVALIGMVYASLGVVSVLGNLALSRVMRRAGSGRVVMRGALVVCLGCSLWVFTGDELTFLAAAPVLALWSLAGGVGSPALQNHIAQLSETDRGALMAMGMSMMHLGVALWSGSAGLAYSLGAPWVAGLAAVVFGVAILALRPVGKSS</sequence>
<evidence type="ECO:0000313" key="9">
    <source>
        <dbReference type="Proteomes" id="UP001057998"/>
    </source>
</evidence>
<feature type="transmembrane region" description="Helical" evidence="6">
    <location>
        <begin position="348"/>
        <end position="372"/>
    </location>
</feature>
<evidence type="ECO:0000256" key="4">
    <source>
        <dbReference type="ARBA" id="ARBA00022989"/>
    </source>
</evidence>
<feature type="transmembrane region" description="Helical" evidence="6">
    <location>
        <begin position="40"/>
        <end position="57"/>
    </location>
</feature>
<accession>A0ABY5GP94</accession>
<evidence type="ECO:0000259" key="7">
    <source>
        <dbReference type="PROSITE" id="PS50850"/>
    </source>
</evidence>
<feature type="transmembrane region" description="Helical" evidence="6">
    <location>
        <begin position="69"/>
        <end position="87"/>
    </location>
</feature>
<dbReference type="InterPro" id="IPR036259">
    <property type="entry name" value="MFS_trans_sf"/>
</dbReference>
<protein>
    <submittedName>
        <fullName evidence="8">MFS transporter</fullName>
    </submittedName>
</protein>
<feature type="transmembrane region" description="Helical" evidence="6">
    <location>
        <begin position="93"/>
        <end position="115"/>
    </location>
</feature>
<dbReference type="InterPro" id="IPR001958">
    <property type="entry name" value="Tet-R_TetA/multi-R_MdtG-like"/>
</dbReference>
<keyword evidence="5 6" id="KW-0472">Membrane</keyword>
<dbReference type="InterPro" id="IPR050189">
    <property type="entry name" value="MFS_Efflux_Transporters"/>
</dbReference>
<dbReference type="InterPro" id="IPR011701">
    <property type="entry name" value="MFS"/>
</dbReference>
<dbReference type="InterPro" id="IPR020846">
    <property type="entry name" value="MFS_dom"/>
</dbReference>
<dbReference type="EMBL" id="CP101509">
    <property type="protein sequence ID" value="UTV30899.1"/>
    <property type="molecule type" value="Genomic_DNA"/>
</dbReference>
<keyword evidence="4 6" id="KW-1133">Transmembrane helix</keyword>
<keyword evidence="2" id="KW-1003">Cell membrane</keyword>
<feature type="transmembrane region" description="Helical" evidence="6">
    <location>
        <begin position="291"/>
        <end position="312"/>
    </location>
</feature>
<dbReference type="PROSITE" id="PS50850">
    <property type="entry name" value="MFS"/>
    <property type="match status" value="1"/>
</dbReference>
<feature type="transmembrane region" description="Helical" evidence="6">
    <location>
        <begin position="196"/>
        <end position="222"/>
    </location>
</feature>
<feature type="domain" description="Major facilitator superfamily (MFS) profile" evidence="7">
    <location>
        <begin position="3"/>
        <end position="377"/>
    </location>
</feature>
<keyword evidence="9" id="KW-1185">Reference proteome</keyword>
<dbReference type="PANTHER" id="PTHR43124">
    <property type="entry name" value="PURINE EFFLUX PUMP PBUE"/>
    <property type="match status" value="1"/>
</dbReference>
<feature type="transmembrane region" description="Helical" evidence="6">
    <location>
        <begin position="267"/>
        <end position="285"/>
    </location>
</feature>